<dbReference type="EMBL" id="RWGY01000039">
    <property type="protein sequence ID" value="TVU10678.1"/>
    <property type="molecule type" value="Genomic_DNA"/>
</dbReference>
<keyword evidence="2" id="KW-1185">Reference proteome</keyword>
<protein>
    <submittedName>
        <fullName evidence="1">Uncharacterized protein</fullName>
    </submittedName>
</protein>
<reference evidence="1 2" key="1">
    <citation type="journal article" date="2019" name="Sci. Rep.">
        <title>A high-quality genome of Eragrostis curvula grass provides insights into Poaceae evolution and supports new strategies to enhance forage quality.</title>
        <authorList>
            <person name="Carballo J."/>
            <person name="Santos B.A.C.M."/>
            <person name="Zappacosta D."/>
            <person name="Garbus I."/>
            <person name="Selva J.P."/>
            <person name="Gallo C.A."/>
            <person name="Diaz A."/>
            <person name="Albertini E."/>
            <person name="Caccamo M."/>
            <person name="Echenique V."/>
        </authorList>
    </citation>
    <scope>NUCLEOTIDE SEQUENCE [LARGE SCALE GENOMIC DNA]</scope>
    <source>
        <strain evidence="2">cv. Victoria</strain>
        <tissue evidence="1">Leaf</tissue>
    </source>
</reference>
<gene>
    <name evidence="1" type="ORF">EJB05_44222</name>
</gene>
<feature type="non-terminal residue" evidence="1">
    <location>
        <position position="1"/>
    </location>
</feature>
<dbReference type="Proteomes" id="UP000324897">
    <property type="component" value="Chromosome 3"/>
</dbReference>
<accession>A0A5J9TIE3</accession>
<dbReference type="Gramene" id="TVU10678">
    <property type="protein sequence ID" value="TVU10678"/>
    <property type="gene ID" value="EJB05_44222"/>
</dbReference>
<dbReference type="AlphaFoldDB" id="A0A5J9TIE3"/>
<name>A0A5J9TIE3_9POAL</name>
<comment type="caution">
    <text evidence="1">The sequence shown here is derived from an EMBL/GenBank/DDBJ whole genome shotgun (WGS) entry which is preliminary data.</text>
</comment>
<sequence length="99" mass="10657">MMDRTANAIAIIASDAMDQLLVRALFALTRSEQGKRGKTWMGARESSVAPRFSRFVLSLSSCGATPCLPSSSGLACVRMDCCFAFVEVAAFFSFCMDLG</sequence>
<evidence type="ECO:0000313" key="2">
    <source>
        <dbReference type="Proteomes" id="UP000324897"/>
    </source>
</evidence>
<proteinExistence type="predicted"/>
<organism evidence="1 2">
    <name type="scientific">Eragrostis curvula</name>
    <name type="common">weeping love grass</name>
    <dbReference type="NCBI Taxonomy" id="38414"/>
    <lineage>
        <taxon>Eukaryota</taxon>
        <taxon>Viridiplantae</taxon>
        <taxon>Streptophyta</taxon>
        <taxon>Embryophyta</taxon>
        <taxon>Tracheophyta</taxon>
        <taxon>Spermatophyta</taxon>
        <taxon>Magnoliopsida</taxon>
        <taxon>Liliopsida</taxon>
        <taxon>Poales</taxon>
        <taxon>Poaceae</taxon>
        <taxon>PACMAD clade</taxon>
        <taxon>Chloridoideae</taxon>
        <taxon>Eragrostideae</taxon>
        <taxon>Eragrostidinae</taxon>
        <taxon>Eragrostis</taxon>
    </lineage>
</organism>
<evidence type="ECO:0000313" key="1">
    <source>
        <dbReference type="EMBL" id="TVU10678.1"/>
    </source>
</evidence>